<dbReference type="InterPro" id="IPR011009">
    <property type="entry name" value="Kinase-like_dom_sf"/>
</dbReference>
<dbReference type="GO" id="GO:0005524">
    <property type="term" value="F:ATP binding"/>
    <property type="evidence" value="ECO:0007669"/>
    <property type="project" value="UniProtKB-KW"/>
</dbReference>
<name>A0A7S4SJL4_9DINO</name>
<dbReference type="CDD" id="cd14014">
    <property type="entry name" value="STKc_PknB_like"/>
    <property type="match status" value="1"/>
</dbReference>
<evidence type="ECO:0000259" key="4">
    <source>
        <dbReference type="PROSITE" id="PS50011"/>
    </source>
</evidence>
<feature type="region of interest" description="Disordered" evidence="3">
    <location>
        <begin position="599"/>
        <end position="632"/>
    </location>
</feature>
<proteinExistence type="predicted"/>
<dbReference type="Pfam" id="PF00069">
    <property type="entry name" value="Pkinase"/>
    <property type="match status" value="1"/>
</dbReference>
<accession>A0A7S4SJL4</accession>
<evidence type="ECO:0000313" key="5">
    <source>
        <dbReference type="EMBL" id="CAE4647771.1"/>
    </source>
</evidence>
<feature type="domain" description="Protein kinase" evidence="4">
    <location>
        <begin position="224"/>
        <end position="497"/>
    </location>
</feature>
<dbReference type="SUPFAM" id="SSF56112">
    <property type="entry name" value="Protein kinase-like (PK-like)"/>
    <property type="match status" value="1"/>
</dbReference>
<dbReference type="SMART" id="SM00220">
    <property type="entry name" value="S_TKc"/>
    <property type="match status" value="1"/>
</dbReference>
<dbReference type="GO" id="GO:0004674">
    <property type="term" value="F:protein serine/threonine kinase activity"/>
    <property type="evidence" value="ECO:0007669"/>
    <property type="project" value="TreeGrafter"/>
</dbReference>
<evidence type="ECO:0000256" key="1">
    <source>
        <dbReference type="ARBA" id="ARBA00022741"/>
    </source>
</evidence>
<dbReference type="PANTHER" id="PTHR24346:SF30">
    <property type="entry name" value="MATERNAL EMBRYONIC LEUCINE ZIPPER KINASE"/>
    <property type="match status" value="1"/>
</dbReference>
<dbReference type="EMBL" id="HBNR01072261">
    <property type="protein sequence ID" value="CAE4647771.1"/>
    <property type="molecule type" value="Transcribed_RNA"/>
</dbReference>
<dbReference type="PANTHER" id="PTHR24346">
    <property type="entry name" value="MAP/MICROTUBULE AFFINITY-REGULATING KINASE"/>
    <property type="match status" value="1"/>
</dbReference>
<keyword evidence="2" id="KW-0067">ATP-binding</keyword>
<feature type="region of interest" description="Disordered" evidence="3">
    <location>
        <begin position="1"/>
        <end position="97"/>
    </location>
</feature>
<dbReference type="GO" id="GO:0005737">
    <property type="term" value="C:cytoplasm"/>
    <property type="evidence" value="ECO:0007669"/>
    <property type="project" value="TreeGrafter"/>
</dbReference>
<dbReference type="PROSITE" id="PS00108">
    <property type="entry name" value="PROTEIN_KINASE_ST"/>
    <property type="match status" value="1"/>
</dbReference>
<protein>
    <recommendedName>
        <fullName evidence="4">Protein kinase domain-containing protein</fullName>
    </recommendedName>
</protein>
<organism evidence="5">
    <name type="scientific">Alexandrium monilatum</name>
    <dbReference type="NCBI Taxonomy" id="311494"/>
    <lineage>
        <taxon>Eukaryota</taxon>
        <taxon>Sar</taxon>
        <taxon>Alveolata</taxon>
        <taxon>Dinophyceae</taxon>
        <taxon>Gonyaulacales</taxon>
        <taxon>Pyrocystaceae</taxon>
        <taxon>Alexandrium</taxon>
    </lineage>
</organism>
<keyword evidence="1" id="KW-0547">Nucleotide-binding</keyword>
<evidence type="ECO:0000256" key="2">
    <source>
        <dbReference type="ARBA" id="ARBA00022840"/>
    </source>
</evidence>
<dbReference type="Gene3D" id="1.10.510.10">
    <property type="entry name" value="Transferase(Phosphotransferase) domain 1"/>
    <property type="match status" value="1"/>
</dbReference>
<gene>
    <name evidence="5" type="ORF">AMON00008_LOCUS51225</name>
</gene>
<dbReference type="PROSITE" id="PS50011">
    <property type="entry name" value="PROTEIN_KINASE_DOM"/>
    <property type="match status" value="1"/>
</dbReference>
<dbReference type="Gene3D" id="3.30.200.20">
    <property type="entry name" value="Phosphorylase Kinase, domain 1"/>
    <property type="match status" value="1"/>
</dbReference>
<dbReference type="AlphaFoldDB" id="A0A7S4SJL4"/>
<sequence length="639" mass="69538">MAAVLVPRSVGMSHGSRPTPTILASPRVMLQPGQVRAASSPGQQQHQQVARLPTHRQAPPASAGQQGGQPLQVRCASQQVQHQNPTPQPPVQRQVQPHGTTLVSVVPKASMCIQTITDLLKDRDVLKKAVVQCFSKVNGGMNSVSLSGLEKFRTLLSRVIRVPTEAFGDLVSTYICFDFDGNGSLDVNEAYKLVKFQLREYRKKLGFQDSHVNMPVKTLQQAGYAVVKELGRGSQGIAKLATSREGMQVCVKCLERAQMSASALEELQEEFQTLQQLSCERVAQVFELFQDAQFYYMVGEPYHGGDLMTLKSRAQAQGVATTEQWFKGIFRQCLDGIAFMHEQAMMHCDIKEPNIMLKTANFNHPEIVLIDFGVSRAMAAKQNGMPGGTPGYIPPETLDTRAWFPRGDIFSMGVTIMQVMTDKIPPTGARTIHTPGGIFVEGCLTIQDIMQATKTREPPFHLMPSTMPQLTSILRRMLSKQMQARPTGPQVLKDSWFRVAGEAQPAVLRSRKSWATVGITKSFLARKSVAAGEDLPPAIAAMLEVQRSMSKGSGLSQPATQEVRRSVSMGRGCLLATPEAASALTGFGKVIAPAVSTPSVVGRPAMAGGRTGSSPYPSPPSQHRPKAISPVRRQVVFAS</sequence>
<dbReference type="InterPro" id="IPR008271">
    <property type="entry name" value="Ser/Thr_kinase_AS"/>
</dbReference>
<dbReference type="GO" id="GO:0035556">
    <property type="term" value="P:intracellular signal transduction"/>
    <property type="evidence" value="ECO:0007669"/>
    <property type="project" value="TreeGrafter"/>
</dbReference>
<evidence type="ECO:0000256" key="3">
    <source>
        <dbReference type="SAM" id="MobiDB-lite"/>
    </source>
</evidence>
<reference evidence="5" key="1">
    <citation type="submission" date="2021-01" db="EMBL/GenBank/DDBJ databases">
        <authorList>
            <person name="Corre E."/>
            <person name="Pelletier E."/>
            <person name="Niang G."/>
            <person name="Scheremetjew M."/>
            <person name="Finn R."/>
            <person name="Kale V."/>
            <person name="Holt S."/>
            <person name="Cochrane G."/>
            <person name="Meng A."/>
            <person name="Brown T."/>
            <person name="Cohen L."/>
        </authorList>
    </citation>
    <scope>NUCLEOTIDE SEQUENCE</scope>
    <source>
        <strain evidence="5">CCMP3105</strain>
    </source>
</reference>
<dbReference type="InterPro" id="IPR000719">
    <property type="entry name" value="Prot_kinase_dom"/>
</dbReference>